<comment type="subcellular location">
    <subcellularLocation>
        <location evidence="1">Cell membrane</location>
        <topology evidence="1">Multi-pass membrane protein</topology>
    </subcellularLocation>
</comment>
<name>A0A8A4ZET5_9MICO</name>
<keyword evidence="2 5" id="KW-0812">Transmembrane</keyword>
<keyword evidence="4 5" id="KW-0472">Membrane</keyword>
<evidence type="ECO:0000256" key="3">
    <source>
        <dbReference type="ARBA" id="ARBA00022989"/>
    </source>
</evidence>
<feature type="transmembrane region" description="Helical" evidence="5">
    <location>
        <begin position="311"/>
        <end position="333"/>
    </location>
</feature>
<feature type="transmembrane region" description="Helical" evidence="5">
    <location>
        <begin position="133"/>
        <end position="153"/>
    </location>
</feature>
<proteinExistence type="predicted"/>
<reference evidence="7" key="1">
    <citation type="submission" date="2021-03" db="EMBL/GenBank/DDBJ databases">
        <title>Pengzhenrongella sicca gen. nov., sp. nov., a new member of suborder Micrococcineae isolated from High-Arctic tundra soil.</title>
        <authorList>
            <person name="Peng F."/>
        </authorList>
    </citation>
    <scope>NUCLEOTIDE SEQUENCE</scope>
    <source>
        <strain evidence="7">LRZ-2</strain>
    </source>
</reference>
<dbReference type="PANTHER" id="PTHR23514:SF13">
    <property type="entry name" value="INNER MEMBRANE PROTEIN YBJJ"/>
    <property type="match status" value="1"/>
</dbReference>
<dbReference type="InterPro" id="IPR036259">
    <property type="entry name" value="MFS_trans_sf"/>
</dbReference>
<feature type="transmembrane region" description="Helical" evidence="5">
    <location>
        <begin position="101"/>
        <end position="121"/>
    </location>
</feature>
<feature type="transmembrane region" description="Helical" evidence="5">
    <location>
        <begin position="159"/>
        <end position="182"/>
    </location>
</feature>
<dbReference type="KEGG" id="psic:J4E96_01915"/>
<evidence type="ECO:0000313" key="8">
    <source>
        <dbReference type="Proteomes" id="UP000663937"/>
    </source>
</evidence>
<dbReference type="InterPro" id="IPR020846">
    <property type="entry name" value="MFS_dom"/>
</dbReference>
<protein>
    <submittedName>
        <fullName evidence="7">MFS transporter</fullName>
    </submittedName>
</protein>
<feature type="transmembrane region" description="Helical" evidence="5">
    <location>
        <begin position="254"/>
        <end position="275"/>
    </location>
</feature>
<organism evidence="7 8">
    <name type="scientific">Pengzhenrongella sicca</name>
    <dbReference type="NCBI Taxonomy" id="2819238"/>
    <lineage>
        <taxon>Bacteria</taxon>
        <taxon>Bacillati</taxon>
        <taxon>Actinomycetota</taxon>
        <taxon>Actinomycetes</taxon>
        <taxon>Micrococcales</taxon>
        <taxon>Pengzhenrongella</taxon>
    </lineage>
</organism>
<evidence type="ECO:0000259" key="6">
    <source>
        <dbReference type="PROSITE" id="PS50850"/>
    </source>
</evidence>
<dbReference type="GO" id="GO:0005886">
    <property type="term" value="C:plasma membrane"/>
    <property type="evidence" value="ECO:0007669"/>
    <property type="project" value="UniProtKB-SubCell"/>
</dbReference>
<evidence type="ECO:0000256" key="1">
    <source>
        <dbReference type="ARBA" id="ARBA00004651"/>
    </source>
</evidence>
<feature type="transmembrane region" description="Helical" evidence="5">
    <location>
        <begin position="374"/>
        <end position="395"/>
    </location>
</feature>
<dbReference type="InterPro" id="IPR051788">
    <property type="entry name" value="MFS_Transporter"/>
</dbReference>
<sequence length="410" mass="40269">MTPPAAADRRARAAVSGAFAIQGFAYAGLLSGLPGFKQRFGIDDLTVTLTILGVCVAAGTGSALAARAVRTRPSAQVLRCGLVVVAIAVTAIALAPGRAAFVAAFVVYGVGLGLVDAGTNMQAVAVERRYRRSILTSCYAAWSVGGILGALWASGAAALGLGHVAAIAAVTAVVVVAAAACWRDLLAAPASPEAGPAGSSDAPGGSGPAGAHPFVAPWSGIFVLGLAIVGYYVADSAVSAWSAIYVHDVLLGSAIVAPLGYAGYLATTLVSRLAGDRVVRAVGRVRVVRASGVIGAAGLLAVVLAPGPAVAIAGFALAGLGLGVVAPLCFAAAGELAPAAADVVIARLNVFNYVGAVLGGVLVGGIGVGSTLRIAFAVPLALALVVACLAPWFAARSTRVVGPVQDGARP</sequence>
<evidence type="ECO:0000313" key="7">
    <source>
        <dbReference type="EMBL" id="QTE29815.1"/>
    </source>
</evidence>
<feature type="transmembrane region" description="Helical" evidence="5">
    <location>
        <begin position="45"/>
        <end position="65"/>
    </location>
</feature>
<dbReference type="Proteomes" id="UP000663937">
    <property type="component" value="Chromosome"/>
</dbReference>
<evidence type="ECO:0000256" key="2">
    <source>
        <dbReference type="ARBA" id="ARBA00022692"/>
    </source>
</evidence>
<dbReference type="Gene3D" id="1.20.1250.20">
    <property type="entry name" value="MFS general substrate transporter like domains"/>
    <property type="match status" value="2"/>
</dbReference>
<dbReference type="GO" id="GO:0022857">
    <property type="term" value="F:transmembrane transporter activity"/>
    <property type="evidence" value="ECO:0007669"/>
    <property type="project" value="InterPro"/>
</dbReference>
<keyword evidence="8" id="KW-1185">Reference proteome</keyword>
<evidence type="ECO:0000256" key="4">
    <source>
        <dbReference type="ARBA" id="ARBA00023136"/>
    </source>
</evidence>
<feature type="transmembrane region" description="Helical" evidence="5">
    <location>
        <begin position="77"/>
        <end position="95"/>
    </location>
</feature>
<gene>
    <name evidence="7" type="ORF">J4E96_01915</name>
</gene>
<evidence type="ECO:0000256" key="5">
    <source>
        <dbReference type="SAM" id="Phobius"/>
    </source>
</evidence>
<feature type="transmembrane region" description="Helical" evidence="5">
    <location>
        <begin position="287"/>
        <end position="305"/>
    </location>
</feature>
<dbReference type="PANTHER" id="PTHR23514">
    <property type="entry name" value="BYPASS OF STOP CODON PROTEIN 6"/>
    <property type="match status" value="1"/>
</dbReference>
<feature type="transmembrane region" description="Helical" evidence="5">
    <location>
        <begin position="345"/>
        <end position="368"/>
    </location>
</feature>
<feature type="transmembrane region" description="Helical" evidence="5">
    <location>
        <begin position="214"/>
        <end position="234"/>
    </location>
</feature>
<dbReference type="EMBL" id="CP071868">
    <property type="protein sequence ID" value="QTE29815.1"/>
    <property type="molecule type" value="Genomic_DNA"/>
</dbReference>
<feature type="domain" description="Major facilitator superfamily (MFS) profile" evidence="6">
    <location>
        <begin position="11"/>
        <end position="399"/>
    </location>
</feature>
<feature type="transmembrane region" description="Helical" evidence="5">
    <location>
        <begin position="12"/>
        <end position="33"/>
    </location>
</feature>
<dbReference type="RefSeq" id="WP_227424121.1">
    <property type="nucleotide sequence ID" value="NZ_CP071868.1"/>
</dbReference>
<dbReference type="SUPFAM" id="SSF103473">
    <property type="entry name" value="MFS general substrate transporter"/>
    <property type="match status" value="1"/>
</dbReference>
<dbReference type="AlphaFoldDB" id="A0A8A4ZET5"/>
<accession>A0A8A4ZET5</accession>
<keyword evidence="3 5" id="KW-1133">Transmembrane helix</keyword>
<dbReference type="PROSITE" id="PS50850">
    <property type="entry name" value="MFS"/>
    <property type="match status" value="1"/>
</dbReference>